<accession>A0A183PP49</accession>
<dbReference type="EMBL" id="UZAL01036775">
    <property type="protein sequence ID" value="VDP70481.1"/>
    <property type="molecule type" value="Genomic_DNA"/>
</dbReference>
<dbReference type="AlphaFoldDB" id="A0A183PP49"/>
<evidence type="ECO:0000313" key="2">
    <source>
        <dbReference type="EMBL" id="VDP70481.1"/>
    </source>
</evidence>
<evidence type="ECO:0000313" key="3">
    <source>
        <dbReference type="Proteomes" id="UP000269396"/>
    </source>
</evidence>
<feature type="compositionally biased region" description="Polar residues" evidence="1">
    <location>
        <begin position="90"/>
        <end position="102"/>
    </location>
</feature>
<name>A0A183PP49_9TREM</name>
<feature type="region of interest" description="Disordered" evidence="1">
    <location>
        <begin position="90"/>
        <end position="112"/>
    </location>
</feature>
<dbReference type="Proteomes" id="UP000269396">
    <property type="component" value="Unassembled WGS sequence"/>
</dbReference>
<proteinExistence type="predicted"/>
<reference evidence="2 3" key="1">
    <citation type="submission" date="2018-11" db="EMBL/GenBank/DDBJ databases">
        <authorList>
            <consortium name="Pathogen Informatics"/>
        </authorList>
    </citation>
    <scope>NUCLEOTIDE SEQUENCE [LARGE SCALE GENOMIC DNA]</scope>
    <source>
        <strain>Denwood</strain>
        <strain evidence="3">Zambia</strain>
    </source>
</reference>
<sequence>MQVKTVNVAAASSSAGLNIHKGRSKILKYITESINSVTLDGETLEEVSTFTYLGSIINEPRGSHADLKAGIGKARTGFLQLKNEWNSKQLSANQHRSQNLQYERQDSPTVRI</sequence>
<evidence type="ECO:0000256" key="1">
    <source>
        <dbReference type="SAM" id="MobiDB-lite"/>
    </source>
</evidence>
<gene>
    <name evidence="2" type="ORF">SMTD_LOCUS16135</name>
</gene>
<organism evidence="2 3">
    <name type="scientific">Schistosoma mattheei</name>
    <dbReference type="NCBI Taxonomy" id="31246"/>
    <lineage>
        <taxon>Eukaryota</taxon>
        <taxon>Metazoa</taxon>
        <taxon>Spiralia</taxon>
        <taxon>Lophotrochozoa</taxon>
        <taxon>Platyhelminthes</taxon>
        <taxon>Trematoda</taxon>
        <taxon>Digenea</taxon>
        <taxon>Strigeidida</taxon>
        <taxon>Schistosomatoidea</taxon>
        <taxon>Schistosomatidae</taxon>
        <taxon>Schistosoma</taxon>
    </lineage>
</organism>
<keyword evidence="3" id="KW-1185">Reference proteome</keyword>
<protein>
    <submittedName>
        <fullName evidence="2">Uncharacterized protein</fullName>
    </submittedName>
</protein>